<dbReference type="PATRIC" id="fig|396014.3.peg.205"/>
<evidence type="ECO:0000256" key="1">
    <source>
        <dbReference type="SAM" id="MobiDB-lite"/>
    </source>
</evidence>
<keyword evidence="2" id="KW-1133">Transmembrane helix</keyword>
<keyword evidence="4" id="KW-1185">Reference proteome</keyword>
<reference evidence="3 4" key="1">
    <citation type="submission" date="2014-02" db="EMBL/GenBank/DDBJ databases">
        <title>Genome sequence of Brachybacterium phenoliresistens strain W13A50.</title>
        <authorList>
            <person name="Wang X."/>
        </authorList>
    </citation>
    <scope>NUCLEOTIDE SEQUENCE [LARGE SCALE GENOMIC DNA]</scope>
    <source>
        <strain evidence="3 4">W13A50</strain>
    </source>
</reference>
<feature type="compositionally biased region" description="Low complexity" evidence="1">
    <location>
        <begin position="44"/>
        <end position="54"/>
    </location>
</feature>
<feature type="compositionally biased region" description="Low complexity" evidence="1">
    <location>
        <begin position="94"/>
        <end position="116"/>
    </location>
</feature>
<feature type="compositionally biased region" description="Basic residues" evidence="1">
    <location>
        <begin position="7"/>
        <end position="16"/>
    </location>
</feature>
<comment type="caution">
    <text evidence="3">The sequence shown here is derived from an EMBL/GenBank/DDBJ whole genome shotgun (WGS) entry which is preliminary data.</text>
</comment>
<dbReference type="AlphaFoldDB" id="Z9JYT6"/>
<feature type="transmembrane region" description="Helical" evidence="2">
    <location>
        <begin position="231"/>
        <end position="251"/>
    </location>
</feature>
<protein>
    <submittedName>
        <fullName evidence="3">Uncharacterized protein</fullName>
    </submittedName>
</protein>
<name>Z9JYT6_9MICO</name>
<feature type="region of interest" description="Disordered" evidence="1">
    <location>
        <begin position="1"/>
        <end position="181"/>
    </location>
</feature>
<dbReference type="Proteomes" id="UP000023067">
    <property type="component" value="Unassembled WGS sequence"/>
</dbReference>
<evidence type="ECO:0000313" key="3">
    <source>
        <dbReference type="EMBL" id="EWS82971.1"/>
    </source>
</evidence>
<feature type="compositionally biased region" description="Basic and acidic residues" evidence="1">
    <location>
        <begin position="29"/>
        <end position="43"/>
    </location>
</feature>
<dbReference type="HOGENOM" id="CLU_637238_0_0_11"/>
<dbReference type="STRING" id="396014.BF93_06025"/>
<keyword evidence="2" id="KW-0812">Transmembrane</keyword>
<sequence>MDEHGRSAGRGRRAARRQPAVTARYRTSRPRDLIAEAAADRADPTPAAPRAAARPRGDQPVSDQPAADPRTPEIPGIGPLAPDAREFDGRTPESQASDARASDAQASGARSSDAQAPDPRTSDAQAAVRGGAEVEEGAVDHDAAPARRRHRAPVPAVVEPARAPHGGAHRAPRTPRSWPGDPAAAWAAAAVADGPELTAGRAARPCPPRLDTLEEVAAHLSPRITGYHLRALVLLLPGLVLGLVLVVRPGRMDALMAQGPTAVAAWVLCLGLVLAAPVCWLVGRALFESRLRAASERALRDGVLCEVLDPGASRPAGSGFEGPQILLETDLDPQRAARIRQALASYARAEGAHRAFEAGPGEVARSVLTSAELFGPQAAGGYLARGAGLEAGAWALVLPAEAPLDPAAPYGDATLIAVTDPPQGSAWDRL</sequence>
<keyword evidence="2" id="KW-0472">Membrane</keyword>
<organism evidence="3 4">
    <name type="scientific">Brachybacterium phenoliresistens</name>
    <dbReference type="NCBI Taxonomy" id="396014"/>
    <lineage>
        <taxon>Bacteria</taxon>
        <taxon>Bacillati</taxon>
        <taxon>Actinomycetota</taxon>
        <taxon>Actinomycetes</taxon>
        <taxon>Micrococcales</taxon>
        <taxon>Dermabacteraceae</taxon>
        <taxon>Brachybacterium</taxon>
    </lineage>
</organism>
<dbReference type="EMBL" id="JDYK01000002">
    <property type="protein sequence ID" value="EWS82971.1"/>
    <property type="molecule type" value="Genomic_DNA"/>
</dbReference>
<accession>Z9JYT6</accession>
<evidence type="ECO:0000256" key="2">
    <source>
        <dbReference type="SAM" id="Phobius"/>
    </source>
</evidence>
<feature type="transmembrane region" description="Helical" evidence="2">
    <location>
        <begin position="263"/>
        <end position="287"/>
    </location>
</feature>
<gene>
    <name evidence="3" type="ORF">BF93_06025</name>
</gene>
<evidence type="ECO:0000313" key="4">
    <source>
        <dbReference type="Proteomes" id="UP000023067"/>
    </source>
</evidence>
<proteinExistence type="predicted"/>
<feature type="compositionally biased region" description="Low complexity" evidence="1">
    <location>
        <begin position="153"/>
        <end position="165"/>
    </location>
</feature>